<reference evidence="2" key="1">
    <citation type="journal article" date="2014" name="Int. J. Syst. Evol. Microbiol.">
        <title>Complete genome sequence of Corynebacterium casei LMG S-19264T (=DSM 44701T), isolated from a smear-ripened cheese.</title>
        <authorList>
            <consortium name="US DOE Joint Genome Institute (JGI-PGF)"/>
            <person name="Walter F."/>
            <person name="Albersmeier A."/>
            <person name="Kalinowski J."/>
            <person name="Ruckert C."/>
        </authorList>
    </citation>
    <scope>NUCLEOTIDE SEQUENCE</scope>
    <source>
        <strain evidence="2">CGMCC 4.7201</strain>
    </source>
</reference>
<protein>
    <submittedName>
        <fullName evidence="2">Lipoprotein</fullName>
    </submittedName>
</protein>
<dbReference type="InterPro" id="IPR027304">
    <property type="entry name" value="Trigger_fact/SurA_dom_sf"/>
</dbReference>
<dbReference type="RefSeq" id="WP_229698415.1">
    <property type="nucleotide sequence ID" value="NZ_BMMS01000011.1"/>
</dbReference>
<dbReference type="Proteomes" id="UP000641932">
    <property type="component" value="Unassembled WGS sequence"/>
</dbReference>
<sequence length="231" mass="24350">MIRRSAASTSPVRRTAVLAAGGLLVGLPLLSACGTPHAGAAAVVEGDQITVSTLQHKVDAVRAAQAKSPNAEQLSANSAKLTGATLNGLVFDRVIARAAKDAGVGVSRAELQSFIRAQEKMLGGEDALRSTLLEQQGVVPGDVEQFFRTELRVQKLSKAKGADLNTPQGQRQIGDLLAKTSKSMGIDVNPRYGKWNADRIAIETAQDKWLRVRPATRDGGAVAPGEPQPQQ</sequence>
<dbReference type="SUPFAM" id="SSF109998">
    <property type="entry name" value="Triger factor/SurA peptide-binding domain-like"/>
    <property type="match status" value="1"/>
</dbReference>
<name>A0A917ZNS4_9ACTN</name>
<reference evidence="2" key="2">
    <citation type="submission" date="2020-09" db="EMBL/GenBank/DDBJ databases">
        <authorList>
            <person name="Sun Q."/>
            <person name="Zhou Y."/>
        </authorList>
    </citation>
    <scope>NUCLEOTIDE SEQUENCE</scope>
    <source>
        <strain evidence="2">CGMCC 4.7201</strain>
    </source>
</reference>
<comment type="caution">
    <text evidence="2">The sequence shown here is derived from an EMBL/GenBank/DDBJ whole genome shotgun (WGS) entry which is preliminary data.</text>
</comment>
<dbReference type="AlphaFoldDB" id="A0A917ZNS4"/>
<dbReference type="Pfam" id="PF13624">
    <property type="entry name" value="SurA_N_3"/>
    <property type="match status" value="1"/>
</dbReference>
<evidence type="ECO:0000313" key="2">
    <source>
        <dbReference type="EMBL" id="GGO88283.1"/>
    </source>
</evidence>
<keyword evidence="3" id="KW-1185">Reference proteome</keyword>
<dbReference type="Gene3D" id="1.10.4030.10">
    <property type="entry name" value="Porin chaperone SurA, peptide-binding domain"/>
    <property type="match status" value="1"/>
</dbReference>
<dbReference type="PROSITE" id="PS51257">
    <property type="entry name" value="PROKAR_LIPOPROTEIN"/>
    <property type="match status" value="1"/>
</dbReference>
<keyword evidence="2" id="KW-0449">Lipoprotein</keyword>
<accession>A0A917ZNS4</accession>
<evidence type="ECO:0000313" key="3">
    <source>
        <dbReference type="Proteomes" id="UP000641932"/>
    </source>
</evidence>
<feature type="region of interest" description="Disordered" evidence="1">
    <location>
        <begin position="211"/>
        <end position="231"/>
    </location>
</feature>
<evidence type="ECO:0000256" key="1">
    <source>
        <dbReference type="SAM" id="MobiDB-lite"/>
    </source>
</evidence>
<gene>
    <name evidence="2" type="ORF">GCM10012280_28730</name>
</gene>
<organism evidence="2 3">
    <name type="scientific">Wenjunlia tyrosinilytica</name>
    <dbReference type="NCBI Taxonomy" id="1544741"/>
    <lineage>
        <taxon>Bacteria</taxon>
        <taxon>Bacillati</taxon>
        <taxon>Actinomycetota</taxon>
        <taxon>Actinomycetes</taxon>
        <taxon>Kitasatosporales</taxon>
        <taxon>Streptomycetaceae</taxon>
        <taxon>Wenjunlia</taxon>
    </lineage>
</organism>
<dbReference type="EMBL" id="BMMS01000011">
    <property type="protein sequence ID" value="GGO88283.1"/>
    <property type="molecule type" value="Genomic_DNA"/>
</dbReference>
<proteinExistence type="predicted"/>